<keyword evidence="2" id="KW-0812">Transmembrane</keyword>
<evidence type="ECO:0000313" key="3">
    <source>
        <dbReference type="EMBL" id="OYO24332.1"/>
    </source>
</evidence>
<accession>A0A255HA37</accession>
<feature type="region of interest" description="Disordered" evidence="1">
    <location>
        <begin position="1"/>
        <end position="64"/>
    </location>
</feature>
<keyword evidence="2" id="KW-0472">Membrane</keyword>
<reference evidence="3 4" key="1">
    <citation type="submission" date="2017-07" db="EMBL/GenBank/DDBJ databases">
        <title>Draft whole genome sequences of clinical Proprionibacteriaceae strains.</title>
        <authorList>
            <person name="Bernier A.-M."/>
            <person name="Bernard K."/>
            <person name="Domingo M.-C."/>
        </authorList>
    </citation>
    <scope>NUCLEOTIDE SEQUENCE [LARGE SCALE GENOMIC DNA]</scope>
    <source>
        <strain evidence="3 4">NML 130396</strain>
    </source>
</reference>
<gene>
    <name evidence="3" type="ORF">CGZ93_04330</name>
</gene>
<protein>
    <recommendedName>
        <fullName evidence="5">PQQ-binding-like beta-propeller repeat protein</fullName>
    </recommendedName>
</protein>
<evidence type="ECO:0000313" key="4">
    <source>
        <dbReference type="Proteomes" id="UP000216311"/>
    </source>
</evidence>
<feature type="transmembrane region" description="Helical" evidence="2">
    <location>
        <begin position="71"/>
        <end position="93"/>
    </location>
</feature>
<feature type="compositionally biased region" description="Basic and acidic residues" evidence="1">
    <location>
        <begin position="37"/>
        <end position="48"/>
    </location>
</feature>
<organism evidence="3 4">
    <name type="scientific">Enemella dayhoffiae</name>
    <dbReference type="NCBI Taxonomy" id="2016507"/>
    <lineage>
        <taxon>Bacteria</taxon>
        <taxon>Bacillati</taxon>
        <taxon>Actinomycetota</taxon>
        <taxon>Actinomycetes</taxon>
        <taxon>Propionibacteriales</taxon>
        <taxon>Propionibacteriaceae</taxon>
        <taxon>Enemella</taxon>
    </lineage>
</organism>
<dbReference type="AlphaFoldDB" id="A0A255HA37"/>
<evidence type="ECO:0008006" key="5">
    <source>
        <dbReference type="Google" id="ProtNLM"/>
    </source>
</evidence>
<dbReference type="EMBL" id="NMVQ01000004">
    <property type="protein sequence ID" value="OYO24332.1"/>
    <property type="molecule type" value="Genomic_DNA"/>
</dbReference>
<sequence length="530" mass="56792">MGKDEQPEDGPWPLWPGRDGATGSGANPSGPSDPEPMEVRLREAEESRKRKQQSAEATRRRRNQRGQKGPLWWLVLATGAVLIALVLLGGYLADAPNRPAQTASSFARPAPVAPLAAERAPVAQSPLTLVAGSGRGVLDPLDQGRVLIGPSSRSRSWQVGVVDLHQGRTEWTQILREPERGLGAPSFDHRYVLEPGRLPDQQDQGWVLLDRTTGASVRAGGSSEGYRSTVATLAAGTLLEAKPAYAGRCNAMEVTAYRDQLSTEDRWRKQLPGQSTSGFTAELRHGLLWIGSGALHRGDPGPLPRTFPVAVDPGTGNTPAWFTAPDAKSCSKVQVGYVPVDEGHVLRVTEPRYATSEKRWSERRAVMLDGSGRELWRTDKPVTVHDGRVYAVTPNSSRSSTVAAGARLLDSDTGRPVWGKAVAGSPVARIGDHVLLHGHPGMNVVRISDGTIRRTHQTGSNGTVVVVGDSYLLTSRQGRGSTAVQAFASGDDRPLWAQLYPIEDARPVASGDRLALFDGRGTVLPLAPAG</sequence>
<dbReference type="InterPro" id="IPR015943">
    <property type="entry name" value="WD40/YVTN_repeat-like_dom_sf"/>
</dbReference>
<name>A0A255HA37_9ACTN</name>
<dbReference type="InterPro" id="IPR011047">
    <property type="entry name" value="Quinoprotein_ADH-like_sf"/>
</dbReference>
<keyword evidence="4" id="KW-1185">Reference proteome</keyword>
<dbReference type="Gene3D" id="2.130.10.10">
    <property type="entry name" value="YVTN repeat-like/Quinoprotein amine dehydrogenase"/>
    <property type="match status" value="1"/>
</dbReference>
<dbReference type="SUPFAM" id="SSF50998">
    <property type="entry name" value="Quinoprotein alcohol dehydrogenase-like"/>
    <property type="match status" value="1"/>
</dbReference>
<evidence type="ECO:0000256" key="1">
    <source>
        <dbReference type="SAM" id="MobiDB-lite"/>
    </source>
</evidence>
<keyword evidence="2" id="KW-1133">Transmembrane helix</keyword>
<proteinExistence type="predicted"/>
<dbReference type="OrthoDB" id="4541885at2"/>
<comment type="caution">
    <text evidence="3">The sequence shown here is derived from an EMBL/GenBank/DDBJ whole genome shotgun (WGS) entry which is preliminary data.</text>
</comment>
<dbReference type="RefSeq" id="WP_094362921.1">
    <property type="nucleotide sequence ID" value="NZ_NMVQ01000004.1"/>
</dbReference>
<dbReference type="Proteomes" id="UP000216311">
    <property type="component" value="Unassembled WGS sequence"/>
</dbReference>
<evidence type="ECO:0000256" key="2">
    <source>
        <dbReference type="SAM" id="Phobius"/>
    </source>
</evidence>